<evidence type="ECO:0000256" key="1">
    <source>
        <dbReference type="ARBA" id="ARBA00023015"/>
    </source>
</evidence>
<dbReference type="SMART" id="SM00895">
    <property type="entry name" value="FCD"/>
    <property type="match status" value="1"/>
</dbReference>
<comment type="caution">
    <text evidence="6">The sequence shown here is derived from an EMBL/GenBank/DDBJ whole genome shotgun (WGS) entry which is preliminary data.</text>
</comment>
<dbReference type="PROSITE" id="PS50949">
    <property type="entry name" value="HTH_GNTR"/>
    <property type="match status" value="1"/>
</dbReference>
<feature type="domain" description="HTH gntR-type" evidence="5">
    <location>
        <begin position="8"/>
        <end position="76"/>
    </location>
</feature>
<evidence type="ECO:0000313" key="6">
    <source>
        <dbReference type="EMBL" id="TCJ19884.1"/>
    </source>
</evidence>
<dbReference type="SMART" id="SM00345">
    <property type="entry name" value="HTH_GNTR"/>
    <property type="match status" value="1"/>
</dbReference>
<dbReference type="InterPro" id="IPR011711">
    <property type="entry name" value="GntR_C"/>
</dbReference>
<dbReference type="AlphaFoldDB" id="A0A4R1BQB7"/>
<keyword evidence="2" id="KW-0238">DNA-binding</keyword>
<dbReference type="GO" id="GO:0003700">
    <property type="term" value="F:DNA-binding transcription factor activity"/>
    <property type="evidence" value="ECO:0007669"/>
    <property type="project" value="InterPro"/>
</dbReference>
<dbReference type="GO" id="GO:0003677">
    <property type="term" value="F:DNA binding"/>
    <property type="evidence" value="ECO:0007669"/>
    <property type="project" value="UniProtKB-KW"/>
</dbReference>
<evidence type="ECO:0000256" key="2">
    <source>
        <dbReference type="ARBA" id="ARBA00023125"/>
    </source>
</evidence>
<sequence>MPARIRRVKLRDQVAERLLEMISSGDYEVGDRLPPERVLVEQMGVSRTVVREALNLLENRGLVQVEHGRGAVVSANGARAVHENLGFLLRTQPGTLWELMEMRKALEVEVAGLAAERASEEDIAAMRAALERMREKIHAPEGYVDADVEFHDLLARSAHNRVFLMMIEPVAHLLLASRRMTGAQADNARRALRAHEAILERVEAGDAEGARREMREHMMTTERDIKATLGGKGETGERPEAAG</sequence>
<keyword evidence="1" id="KW-0805">Transcription regulation</keyword>
<dbReference type="InterPro" id="IPR000524">
    <property type="entry name" value="Tscrpt_reg_HTH_GntR"/>
</dbReference>
<dbReference type="Proteomes" id="UP000295244">
    <property type="component" value="Unassembled WGS sequence"/>
</dbReference>
<dbReference type="Pfam" id="PF07729">
    <property type="entry name" value="FCD"/>
    <property type="match status" value="1"/>
</dbReference>
<dbReference type="PRINTS" id="PR00035">
    <property type="entry name" value="HTHGNTR"/>
</dbReference>
<dbReference type="InterPro" id="IPR008920">
    <property type="entry name" value="TF_FadR/GntR_C"/>
</dbReference>
<gene>
    <name evidence="6" type="ORF">E0L93_02710</name>
</gene>
<dbReference type="PANTHER" id="PTHR43537">
    <property type="entry name" value="TRANSCRIPTIONAL REGULATOR, GNTR FAMILY"/>
    <property type="match status" value="1"/>
</dbReference>
<feature type="compositionally biased region" description="Basic and acidic residues" evidence="4">
    <location>
        <begin position="207"/>
        <end position="226"/>
    </location>
</feature>
<evidence type="ECO:0000256" key="3">
    <source>
        <dbReference type="ARBA" id="ARBA00023163"/>
    </source>
</evidence>
<keyword evidence="7" id="KW-1185">Reference proteome</keyword>
<dbReference type="OrthoDB" id="4164516at2"/>
<dbReference type="InterPro" id="IPR036390">
    <property type="entry name" value="WH_DNA-bd_sf"/>
</dbReference>
<proteinExistence type="predicted"/>
<feature type="region of interest" description="Disordered" evidence="4">
    <location>
        <begin position="207"/>
        <end position="243"/>
    </location>
</feature>
<organism evidence="6 7">
    <name type="scientific">Rubrobacter taiwanensis</name>
    <dbReference type="NCBI Taxonomy" id="185139"/>
    <lineage>
        <taxon>Bacteria</taxon>
        <taxon>Bacillati</taxon>
        <taxon>Actinomycetota</taxon>
        <taxon>Rubrobacteria</taxon>
        <taxon>Rubrobacterales</taxon>
        <taxon>Rubrobacteraceae</taxon>
        <taxon>Rubrobacter</taxon>
    </lineage>
</organism>
<reference evidence="6 7" key="1">
    <citation type="submission" date="2019-03" db="EMBL/GenBank/DDBJ databases">
        <title>Whole genome sequence of a novel Rubrobacter taiwanensis strain, isolated from Yellowstone National Park.</title>
        <authorList>
            <person name="Freed S."/>
            <person name="Ramaley R.F."/>
            <person name="Kyndt J.A."/>
        </authorList>
    </citation>
    <scope>NUCLEOTIDE SEQUENCE [LARGE SCALE GENOMIC DNA]</scope>
    <source>
        <strain evidence="6 7">Yellowstone</strain>
    </source>
</reference>
<keyword evidence="3" id="KW-0804">Transcription</keyword>
<dbReference type="InterPro" id="IPR036388">
    <property type="entry name" value="WH-like_DNA-bd_sf"/>
</dbReference>
<dbReference type="EMBL" id="SKBU01000006">
    <property type="protein sequence ID" value="TCJ19884.1"/>
    <property type="molecule type" value="Genomic_DNA"/>
</dbReference>
<evidence type="ECO:0000313" key="7">
    <source>
        <dbReference type="Proteomes" id="UP000295244"/>
    </source>
</evidence>
<dbReference type="Gene3D" id="1.10.10.10">
    <property type="entry name" value="Winged helix-like DNA-binding domain superfamily/Winged helix DNA-binding domain"/>
    <property type="match status" value="1"/>
</dbReference>
<accession>A0A4R1BQB7</accession>
<evidence type="ECO:0000259" key="5">
    <source>
        <dbReference type="PROSITE" id="PS50949"/>
    </source>
</evidence>
<dbReference type="PANTHER" id="PTHR43537:SF5">
    <property type="entry name" value="UXU OPERON TRANSCRIPTIONAL REGULATOR"/>
    <property type="match status" value="1"/>
</dbReference>
<protein>
    <submittedName>
        <fullName evidence="6">FadR family transcriptional regulator</fullName>
    </submittedName>
</protein>
<dbReference type="CDD" id="cd07377">
    <property type="entry name" value="WHTH_GntR"/>
    <property type="match status" value="1"/>
</dbReference>
<name>A0A4R1BQB7_9ACTN</name>
<evidence type="ECO:0000256" key="4">
    <source>
        <dbReference type="SAM" id="MobiDB-lite"/>
    </source>
</evidence>
<dbReference type="SUPFAM" id="SSF48008">
    <property type="entry name" value="GntR ligand-binding domain-like"/>
    <property type="match status" value="1"/>
</dbReference>
<feature type="compositionally biased region" description="Basic and acidic residues" evidence="4">
    <location>
        <begin position="234"/>
        <end position="243"/>
    </location>
</feature>
<dbReference type="SUPFAM" id="SSF46785">
    <property type="entry name" value="Winged helix' DNA-binding domain"/>
    <property type="match status" value="1"/>
</dbReference>
<dbReference type="Pfam" id="PF00392">
    <property type="entry name" value="GntR"/>
    <property type="match status" value="1"/>
</dbReference>
<dbReference type="Gene3D" id="1.20.120.530">
    <property type="entry name" value="GntR ligand-binding domain-like"/>
    <property type="match status" value="1"/>
</dbReference>